<protein>
    <submittedName>
        <fullName evidence="1">Uncharacterized protein</fullName>
    </submittedName>
</protein>
<name>A0A2Z7AWY5_9LAMI</name>
<dbReference type="AlphaFoldDB" id="A0A2Z7AWY5"/>
<dbReference type="Proteomes" id="UP000250235">
    <property type="component" value="Unassembled WGS sequence"/>
</dbReference>
<organism evidence="1 2">
    <name type="scientific">Dorcoceras hygrometricum</name>
    <dbReference type="NCBI Taxonomy" id="472368"/>
    <lineage>
        <taxon>Eukaryota</taxon>
        <taxon>Viridiplantae</taxon>
        <taxon>Streptophyta</taxon>
        <taxon>Embryophyta</taxon>
        <taxon>Tracheophyta</taxon>
        <taxon>Spermatophyta</taxon>
        <taxon>Magnoliopsida</taxon>
        <taxon>eudicotyledons</taxon>
        <taxon>Gunneridae</taxon>
        <taxon>Pentapetalae</taxon>
        <taxon>asterids</taxon>
        <taxon>lamiids</taxon>
        <taxon>Lamiales</taxon>
        <taxon>Gesneriaceae</taxon>
        <taxon>Didymocarpoideae</taxon>
        <taxon>Trichosporeae</taxon>
        <taxon>Loxocarpinae</taxon>
        <taxon>Dorcoceras</taxon>
    </lineage>
</organism>
<proteinExistence type="predicted"/>
<sequence>MYLVSLAERSDSGCSAELFGKNQLRHKLMVMYSLDQKAVRCRFGFTERWSVLVSDLVFQIWVFLLGAMRRRLERHVSEWVSSLSQSCRWLVFIGFGKLTVHRRLSYSTADGRQLRLKQELQRWTPLVKALRSVPLSKTWGYHGFSAERGVDPAGNAPGGG</sequence>
<evidence type="ECO:0000313" key="2">
    <source>
        <dbReference type="Proteomes" id="UP000250235"/>
    </source>
</evidence>
<keyword evidence="2" id="KW-1185">Reference proteome</keyword>
<dbReference type="EMBL" id="KV011278">
    <property type="protein sequence ID" value="KZV26365.1"/>
    <property type="molecule type" value="Genomic_DNA"/>
</dbReference>
<accession>A0A2Z7AWY5</accession>
<reference evidence="1 2" key="1">
    <citation type="journal article" date="2015" name="Proc. Natl. Acad. Sci. U.S.A.">
        <title>The resurrection genome of Boea hygrometrica: A blueprint for survival of dehydration.</title>
        <authorList>
            <person name="Xiao L."/>
            <person name="Yang G."/>
            <person name="Zhang L."/>
            <person name="Yang X."/>
            <person name="Zhao S."/>
            <person name="Ji Z."/>
            <person name="Zhou Q."/>
            <person name="Hu M."/>
            <person name="Wang Y."/>
            <person name="Chen M."/>
            <person name="Xu Y."/>
            <person name="Jin H."/>
            <person name="Xiao X."/>
            <person name="Hu G."/>
            <person name="Bao F."/>
            <person name="Hu Y."/>
            <person name="Wan P."/>
            <person name="Li L."/>
            <person name="Deng X."/>
            <person name="Kuang T."/>
            <person name="Xiang C."/>
            <person name="Zhu J.K."/>
            <person name="Oliver M.J."/>
            <person name="He Y."/>
        </authorList>
    </citation>
    <scope>NUCLEOTIDE SEQUENCE [LARGE SCALE GENOMIC DNA]</scope>
    <source>
        <strain evidence="2">cv. XS01</strain>
    </source>
</reference>
<gene>
    <name evidence="1" type="ORF">F511_35433</name>
</gene>
<evidence type="ECO:0000313" key="1">
    <source>
        <dbReference type="EMBL" id="KZV26365.1"/>
    </source>
</evidence>